<keyword evidence="7" id="KW-0805">Transcription regulation</keyword>
<proteinExistence type="inferred from homology"/>
<evidence type="ECO:0000256" key="5">
    <source>
        <dbReference type="ARBA" id="ARBA00022771"/>
    </source>
</evidence>
<dbReference type="PANTHER" id="PTHR24394:SF29">
    <property type="entry name" value="MYONEURIN"/>
    <property type="match status" value="1"/>
</dbReference>
<evidence type="ECO:0000313" key="13">
    <source>
        <dbReference type="Proteomes" id="UP000054359"/>
    </source>
</evidence>
<keyword evidence="13" id="KW-1185">Reference proteome</keyword>
<keyword evidence="5 10" id="KW-0863">Zinc-finger</keyword>
<comment type="subcellular location">
    <subcellularLocation>
        <location evidence="1">Nucleus</location>
    </subcellularLocation>
</comment>
<reference evidence="12 13" key="1">
    <citation type="submission" date="2013-11" db="EMBL/GenBank/DDBJ databases">
        <title>Genome sequencing of Stegodyphus mimosarum.</title>
        <authorList>
            <person name="Bechsgaard J."/>
        </authorList>
    </citation>
    <scope>NUCLEOTIDE SEQUENCE [LARGE SCALE GENOMIC DNA]</scope>
</reference>
<dbReference type="EMBL" id="KK115165">
    <property type="protein sequence ID" value="KFM64327.1"/>
    <property type="molecule type" value="Genomic_DNA"/>
</dbReference>
<evidence type="ECO:0000256" key="7">
    <source>
        <dbReference type="ARBA" id="ARBA00023015"/>
    </source>
</evidence>
<dbReference type="FunFam" id="3.30.160.60:FF:000761">
    <property type="entry name" value="Zinc finger protein 449"/>
    <property type="match status" value="1"/>
</dbReference>
<accession>A0A087TGT8</accession>
<dbReference type="PROSITE" id="PS00028">
    <property type="entry name" value="ZINC_FINGER_C2H2_1"/>
    <property type="match status" value="2"/>
</dbReference>
<dbReference type="FunFam" id="3.30.160.60:FF:000759">
    <property type="entry name" value="zinc finger protein 16"/>
    <property type="match status" value="1"/>
</dbReference>
<evidence type="ECO:0000256" key="4">
    <source>
        <dbReference type="ARBA" id="ARBA00022737"/>
    </source>
</evidence>
<evidence type="ECO:0000256" key="10">
    <source>
        <dbReference type="PROSITE-ProRule" id="PRU00042"/>
    </source>
</evidence>
<dbReference type="InterPro" id="IPR013087">
    <property type="entry name" value="Znf_C2H2_type"/>
</dbReference>
<feature type="domain" description="C2H2-type" evidence="11">
    <location>
        <begin position="28"/>
        <end position="52"/>
    </location>
</feature>
<evidence type="ECO:0000256" key="8">
    <source>
        <dbReference type="ARBA" id="ARBA00023163"/>
    </source>
</evidence>
<organism evidence="12 13">
    <name type="scientific">Stegodyphus mimosarum</name>
    <name type="common">African social velvet spider</name>
    <dbReference type="NCBI Taxonomy" id="407821"/>
    <lineage>
        <taxon>Eukaryota</taxon>
        <taxon>Metazoa</taxon>
        <taxon>Ecdysozoa</taxon>
        <taxon>Arthropoda</taxon>
        <taxon>Chelicerata</taxon>
        <taxon>Arachnida</taxon>
        <taxon>Araneae</taxon>
        <taxon>Araneomorphae</taxon>
        <taxon>Entelegynae</taxon>
        <taxon>Eresoidea</taxon>
        <taxon>Eresidae</taxon>
        <taxon>Stegodyphus</taxon>
    </lineage>
</organism>
<evidence type="ECO:0000256" key="6">
    <source>
        <dbReference type="ARBA" id="ARBA00022833"/>
    </source>
</evidence>
<feature type="non-terminal residue" evidence="12">
    <location>
        <position position="52"/>
    </location>
</feature>
<dbReference type="PANTHER" id="PTHR24394">
    <property type="entry name" value="ZINC FINGER PROTEIN"/>
    <property type="match status" value="1"/>
</dbReference>
<comment type="similarity">
    <text evidence="2">Belongs to the krueppel C2H2-type zinc-finger protein family.</text>
</comment>
<feature type="domain" description="C2H2-type" evidence="11">
    <location>
        <begin position="1"/>
        <end position="27"/>
    </location>
</feature>
<dbReference type="GO" id="GO:0005634">
    <property type="term" value="C:nucleus"/>
    <property type="evidence" value="ECO:0007669"/>
    <property type="project" value="UniProtKB-SubCell"/>
</dbReference>
<dbReference type="Proteomes" id="UP000054359">
    <property type="component" value="Unassembled WGS sequence"/>
</dbReference>
<dbReference type="OrthoDB" id="6437394at2759"/>
<keyword evidence="3" id="KW-0479">Metal-binding</keyword>
<dbReference type="AlphaFoldDB" id="A0A087TGT8"/>
<evidence type="ECO:0000256" key="3">
    <source>
        <dbReference type="ARBA" id="ARBA00022723"/>
    </source>
</evidence>
<dbReference type="Gene3D" id="3.30.160.60">
    <property type="entry name" value="Classic Zinc Finger"/>
    <property type="match status" value="2"/>
</dbReference>
<dbReference type="SUPFAM" id="SSF57667">
    <property type="entry name" value="beta-beta-alpha zinc fingers"/>
    <property type="match status" value="1"/>
</dbReference>
<dbReference type="SMART" id="SM00355">
    <property type="entry name" value="ZnF_C2H2"/>
    <property type="match status" value="2"/>
</dbReference>
<name>A0A087TGT8_STEMI</name>
<dbReference type="Pfam" id="PF00096">
    <property type="entry name" value="zf-C2H2"/>
    <property type="match status" value="2"/>
</dbReference>
<evidence type="ECO:0000256" key="1">
    <source>
        <dbReference type="ARBA" id="ARBA00004123"/>
    </source>
</evidence>
<keyword evidence="6" id="KW-0862">Zinc</keyword>
<dbReference type="GO" id="GO:0008270">
    <property type="term" value="F:zinc ion binding"/>
    <property type="evidence" value="ECO:0007669"/>
    <property type="project" value="UniProtKB-KW"/>
</dbReference>
<sequence length="52" mass="5970">MCEVCKKSFSQKNNLNLHILVHTGEKAHVCEVCKKSFNQKHTLNKHLLIHTG</sequence>
<gene>
    <name evidence="12" type="ORF">X975_23759</name>
</gene>
<evidence type="ECO:0000256" key="2">
    <source>
        <dbReference type="ARBA" id="ARBA00006991"/>
    </source>
</evidence>
<dbReference type="InterPro" id="IPR036236">
    <property type="entry name" value="Znf_C2H2_sf"/>
</dbReference>
<dbReference type="PROSITE" id="PS50157">
    <property type="entry name" value="ZINC_FINGER_C2H2_2"/>
    <property type="match status" value="2"/>
</dbReference>
<keyword evidence="8" id="KW-0804">Transcription</keyword>
<evidence type="ECO:0000313" key="12">
    <source>
        <dbReference type="EMBL" id="KFM64327.1"/>
    </source>
</evidence>
<keyword evidence="9" id="KW-0539">Nucleus</keyword>
<keyword evidence="4" id="KW-0677">Repeat</keyword>
<dbReference type="GO" id="GO:0000981">
    <property type="term" value="F:DNA-binding transcription factor activity, RNA polymerase II-specific"/>
    <property type="evidence" value="ECO:0007669"/>
    <property type="project" value="TreeGrafter"/>
</dbReference>
<evidence type="ECO:0000256" key="9">
    <source>
        <dbReference type="ARBA" id="ARBA00023242"/>
    </source>
</evidence>
<evidence type="ECO:0000259" key="11">
    <source>
        <dbReference type="PROSITE" id="PS50157"/>
    </source>
</evidence>
<protein>
    <submittedName>
        <fullName evidence="12">Zinc finger protein 567</fullName>
    </submittedName>
</protein>